<keyword evidence="9" id="KW-0325">Glycoprotein</keyword>
<evidence type="ECO:0000313" key="14">
    <source>
        <dbReference type="EMBL" id="CEK52673.1"/>
    </source>
</evidence>
<dbReference type="EMBL" id="HACG01005808">
    <property type="protein sequence ID" value="CEK52673.1"/>
    <property type="molecule type" value="Transcribed_RNA"/>
</dbReference>
<dbReference type="SMART" id="SM00812">
    <property type="entry name" value="Alpha_L_fucos"/>
    <property type="match status" value="1"/>
</dbReference>
<proteinExistence type="inferred from homology"/>
<keyword evidence="7 11" id="KW-0732">Signal</keyword>
<comment type="catalytic activity">
    <reaction evidence="2">
        <text>a neolactoside IV(2)-alpha-Fuc-nLc4Cer(d18:0) + H2O = a neolactoside nLc4Cer(d18:0) + L-fucose</text>
        <dbReference type="Rhea" id="RHEA:49308"/>
        <dbReference type="ChEBI" id="CHEBI:2181"/>
        <dbReference type="ChEBI" id="CHEBI:15377"/>
        <dbReference type="ChEBI" id="CHEBI:91119"/>
        <dbReference type="ChEBI" id="CHEBI:91121"/>
    </reaction>
    <physiologicalReaction direction="left-to-right" evidence="2">
        <dbReference type="Rhea" id="RHEA:49309"/>
    </physiologicalReaction>
</comment>
<evidence type="ECO:0000256" key="4">
    <source>
        <dbReference type="ARBA" id="ARBA00007951"/>
    </source>
</evidence>
<reference evidence="14" key="1">
    <citation type="submission" date="2014-12" db="EMBL/GenBank/DDBJ databases">
        <title>Insight into the proteome of Arion vulgaris.</title>
        <authorList>
            <person name="Aradska J."/>
            <person name="Bulat T."/>
            <person name="Smidak R."/>
            <person name="Sarate P."/>
            <person name="Gangsoo J."/>
            <person name="Sialana F."/>
            <person name="Bilban M."/>
            <person name="Lubec G."/>
        </authorList>
    </citation>
    <scope>NUCLEOTIDE SEQUENCE</scope>
    <source>
        <tissue evidence="14">Skin</tissue>
    </source>
</reference>
<dbReference type="GO" id="GO:0005764">
    <property type="term" value="C:lysosome"/>
    <property type="evidence" value="ECO:0007669"/>
    <property type="project" value="TreeGrafter"/>
</dbReference>
<dbReference type="Gene3D" id="3.20.20.80">
    <property type="entry name" value="Glycosidases"/>
    <property type="match status" value="1"/>
</dbReference>
<dbReference type="FunFam" id="2.60.40.1180:FF:000013">
    <property type="entry name" value="Alpha-L-fucosidase"/>
    <property type="match status" value="1"/>
</dbReference>
<dbReference type="GO" id="GO:0004560">
    <property type="term" value="F:alpha-L-fucosidase activity"/>
    <property type="evidence" value="ECO:0007669"/>
    <property type="project" value="UniProtKB-EC"/>
</dbReference>
<dbReference type="EC" id="3.2.1.51" evidence="6"/>
<dbReference type="InterPro" id="IPR031919">
    <property type="entry name" value="Fucosidase_C"/>
</dbReference>
<evidence type="ECO:0000256" key="10">
    <source>
        <dbReference type="ARBA" id="ARBA00023295"/>
    </source>
</evidence>
<dbReference type="GO" id="GO:0006004">
    <property type="term" value="P:fucose metabolic process"/>
    <property type="evidence" value="ECO:0007669"/>
    <property type="project" value="InterPro"/>
</dbReference>
<evidence type="ECO:0000256" key="8">
    <source>
        <dbReference type="ARBA" id="ARBA00022801"/>
    </source>
</evidence>
<evidence type="ECO:0000256" key="2">
    <source>
        <dbReference type="ARBA" id="ARBA00000419"/>
    </source>
</evidence>
<comment type="similarity">
    <text evidence="4 11">Belongs to the glycosyl hydrolase 29 family.</text>
</comment>
<feature type="chain" id="PRO_5016195814" description="alpha-L-fucosidase" evidence="11">
    <location>
        <begin position="24"/>
        <end position="459"/>
    </location>
</feature>
<comment type="catalytic activity">
    <reaction evidence="1">
        <text>a neolactoside IV(2)-alpha-Fuc-nLc4Cer(d18:1(4E)) + H2O = a neolactoside nLc4Cer(d18:1(4E)) + L-fucose</text>
        <dbReference type="Rhea" id="RHEA:48224"/>
        <dbReference type="ChEBI" id="CHEBI:2181"/>
        <dbReference type="ChEBI" id="CHEBI:15377"/>
        <dbReference type="ChEBI" id="CHEBI:17006"/>
        <dbReference type="ChEBI" id="CHEBI:28691"/>
    </reaction>
    <physiologicalReaction direction="left-to-right" evidence="1">
        <dbReference type="Rhea" id="RHEA:48225"/>
    </physiologicalReaction>
</comment>
<dbReference type="PANTHER" id="PTHR10030:SF37">
    <property type="entry name" value="ALPHA-L-FUCOSIDASE-RELATED"/>
    <property type="match status" value="1"/>
</dbReference>
<evidence type="ECO:0000256" key="7">
    <source>
        <dbReference type="ARBA" id="ARBA00022729"/>
    </source>
</evidence>
<comment type="subunit">
    <text evidence="5">Homotetramer.</text>
</comment>
<organism evidence="14">
    <name type="scientific">Arion vulgaris</name>
    <dbReference type="NCBI Taxonomy" id="1028688"/>
    <lineage>
        <taxon>Eukaryota</taxon>
        <taxon>Metazoa</taxon>
        <taxon>Spiralia</taxon>
        <taxon>Lophotrochozoa</taxon>
        <taxon>Mollusca</taxon>
        <taxon>Gastropoda</taxon>
        <taxon>Heterobranchia</taxon>
        <taxon>Euthyneura</taxon>
        <taxon>Panpulmonata</taxon>
        <taxon>Eupulmonata</taxon>
        <taxon>Stylommatophora</taxon>
        <taxon>Helicina</taxon>
        <taxon>Arionoidea</taxon>
        <taxon>Arionidae</taxon>
        <taxon>Arion</taxon>
    </lineage>
</organism>
<evidence type="ECO:0000256" key="5">
    <source>
        <dbReference type="ARBA" id="ARBA00011881"/>
    </source>
</evidence>
<dbReference type="InterPro" id="IPR000933">
    <property type="entry name" value="Glyco_hydro_29"/>
</dbReference>
<dbReference type="AlphaFoldDB" id="A0A0B6Y967"/>
<gene>
    <name evidence="14" type="primary">ORF17649</name>
</gene>
<protein>
    <recommendedName>
        <fullName evidence="6">alpha-L-fucosidase</fullName>
        <ecNumber evidence="6">3.2.1.51</ecNumber>
    </recommendedName>
</protein>
<dbReference type="FunFam" id="3.20.20.80:FF:000027">
    <property type="entry name" value="Alpha-L-fucosidase"/>
    <property type="match status" value="1"/>
</dbReference>
<feature type="domain" description="Glycoside hydrolase family 29 N-terminal" evidence="12">
    <location>
        <begin position="20"/>
        <end position="355"/>
    </location>
</feature>
<keyword evidence="8 11" id="KW-0378">Hydrolase</keyword>
<dbReference type="SUPFAM" id="SSF51445">
    <property type="entry name" value="(Trans)glycosidases"/>
    <property type="match status" value="1"/>
</dbReference>
<dbReference type="InterPro" id="IPR057739">
    <property type="entry name" value="Glyco_hydro_29_N"/>
</dbReference>
<comment type="function">
    <text evidence="3">Alpha-L-fucosidase is responsible for hydrolyzing the alpha-1,6-linked fucose joined to the reducing-end N-acetylglucosamine of the carbohydrate moieties of glycoproteins.</text>
</comment>
<dbReference type="PIRSF" id="PIRSF001092">
    <property type="entry name" value="Alpha-L-fucosidase"/>
    <property type="match status" value="1"/>
</dbReference>
<evidence type="ECO:0000256" key="1">
    <source>
        <dbReference type="ARBA" id="ARBA00000321"/>
    </source>
</evidence>
<feature type="domain" description="Alpha-L-fucosidase C-terminal" evidence="13">
    <location>
        <begin position="366"/>
        <end position="455"/>
    </location>
</feature>
<dbReference type="GO" id="GO:0016139">
    <property type="term" value="P:glycoside catabolic process"/>
    <property type="evidence" value="ECO:0007669"/>
    <property type="project" value="TreeGrafter"/>
</dbReference>
<dbReference type="Gene3D" id="2.60.40.1180">
    <property type="entry name" value="Golgi alpha-mannosidase II"/>
    <property type="match status" value="1"/>
</dbReference>
<dbReference type="InterPro" id="IPR013780">
    <property type="entry name" value="Glyco_hydro_b"/>
</dbReference>
<dbReference type="InterPro" id="IPR016286">
    <property type="entry name" value="FUC_metazoa-typ"/>
</dbReference>
<accession>A0A0B6Y967</accession>
<evidence type="ECO:0000256" key="6">
    <source>
        <dbReference type="ARBA" id="ARBA00012662"/>
    </source>
</evidence>
<feature type="signal peptide" evidence="11">
    <location>
        <begin position="1"/>
        <end position="23"/>
    </location>
</feature>
<evidence type="ECO:0000259" key="13">
    <source>
        <dbReference type="Pfam" id="PF16757"/>
    </source>
</evidence>
<keyword evidence="10 11" id="KW-0326">Glycosidase</keyword>
<evidence type="ECO:0000259" key="12">
    <source>
        <dbReference type="Pfam" id="PF01120"/>
    </source>
</evidence>
<dbReference type="Pfam" id="PF16757">
    <property type="entry name" value="Fucosidase_C"/>
    <property type="match status" value="1"/>
</dbReference>
<dbReference type="PANTHER" id="PTHR10030">
    <property type="entry name" value="ALPHA-L-FUCOSIDASE"/>
    <property type="match status" value="1"/>
</dbReference>
<dbReference type="PRINTS" id="PR00741">
    <property type="entry name" value="GLHYDRLASE29"/>
</dbReference>
<evidence type="ECO:0000256" key="9">
    <source>
        <dbReference type="ARBA" id="ARBA00023180"/>
    </source>
</evidence>
<name>A0A0B6Y967_9EUPU</name>
<dbReference type="Pfam" id="PF01120">
    <property type="entry name" value="Alpha_L_fucos"/>
    <property type="match status" value="1"/>
</dbReference>
<sequence>MATLITKLFSSIVFVFLIQNTYCYDPTWESLDSRPLPTWYDEAKLGIFIHWGVFSVPSYSSEWFWWNWQGQPTPAIIEFMAANYRPDFTYADFGKEFTTEFFVPSQWAQMFQNSGAKYIVFVSKHHEGYTNWPSKYSFNWNSMDVGSNRDIVGELMNATRGLTDLRFGLYHSLFEWFHPLYLADKSTGFQTQKFVDQKTLPELYEIVNNYKPDVVWSDGDWEAPDTYWRAKEFLAWLYTDSPVKDTVVVNDRWGINISCHHGGVYTCGDRYNPGVLQKHKWVNAMTIDKYSWGFRRNARLADYLTIEELLQTFVITVSCGGNMLMNVGPPSHGHITPIYEERLLQMGSWLKINGDGIYSSKPWSFQNDTLTKNVWYTAKNSSAGTNVYAFIFDWPSTPVLSLALPQTSLATTVTLLGYEGNFSFKTRQPTGIDILIPSIAINKMPCLWVWVFKITAVDN</sequence>
<evidence type="ECO:0000256" key="11">
    <source>
        <dbReference type="PIRNR" id="PIRNR001092"/>
    </source>
</evidence>
<evidence type="ECO:0000256" key="3">
    <source>
        <dbReference type="ARBA" id="ARBA00004071"/>
    </source>
</evidence>
<dbReference type="InterPro" id="IPR017853">
    <property type="entry name" value="GH"/>
</dbReference>